<name>A0ABY8XEY8_9PSEU</name>
<evidence type="ECO:0000256" key="1">
    <source>
        <dbReference type="SAM" id="SignalP"/>
    </source>
</evidence>
<feature type="signal peptide" evidence="1">
    <location>
        <begin position="1"/>
        <end position="30"/>
    </location>
</feature>
<evidence type="ECO:0008006" key="4">
    <source>
        <dbReference type="Google" id="ProtNLM"/>
    </source>
</evidence>
<dbReference type="EMBL" id="CP127173">
    <property type="protein sequence ID" value="WIV54193.1"/>
    <property type="molecule type" value="Genomic_DNA"/>
</dbReference>
<keyword evidence="3" id="KW-1185">Reference proteome</keyword>
<gene>
    <name evidence="2" type="ORF">QP939_35760</name>
</gene>
<evidence type="ECO:0000313" key="3">
    <source>
        <dbReference type="Proteomes" id="UP001227101"/>
    </source>
</evidence>
<dbReference type="RefSeq" id="WP_285450771.1">
    <property type="nucleotide sequence ID" value="NZ_CP127173.1"/>
</dbReference>
<reference evidence="2 3" key="1">
    <citation type="submission" date="2023-06" db="EMBL/GenBank/DDBJ databases">
        <authorList>
            <person name="Oyuntsetseg B."/>
            <person name="Kim S.B."/>
        </authorList>
    </citation>
    <scope>NUCLEOTIDE SEQUENCE [LARGE SCALE GENOMIC DNA]</scope>
    <source>
        <strain evidence="2 3">2-2</strain>
    </source>
</reference>
<organism evidence="2 3">
    <name type="scientific">Amycolatopsis nalaikhensis</name>
    <dbReference type="NCBI Taxonomy" id="715472"/>
    <lineage>
        <taxon>Bacteria</taxon>
        <taxon>Bacillati</taxon>
        <taxon>Actinomycetota</taxon>
        <taxon>Actinomycetes</taxon>
        <taxon>Pseudonocardiales</taxon>
        <taxon>Pseudonocardiaceae</taxon>
        <taxon>Amycolatopsis</taxon>
    </lineage>
</organism>
<evidence type="ECO:0000313" key="2">
    <source>
        <dbReference type="EMBL" id="WIV54193.1"/>
    </source>
</evidence>
<keyword evidence="1" id="KW-0732">Signal</keyword>
<proteinExistence type="predicted"/>
<dbReference type="Proteomes" id="UP001227101">
    <property type="component" value="Chromosome"/>
</dbReference>
<protein>
    <recommendedName>
        <fullName evidence="4">Secreted protein</fullName>
    </recommendedName>
</protein>
<sequence length="148" mass="14897">MEFTVKRVGVTAVAAGAAVVAIGATVMATAADPVAPEVLSAVPAEAGHANEGKYTAGDYVLNVHELNGDDEGMGTTIGPNTTYYSKSLHGTGSWQPTVLKFSVGTDSDAPIVYSYPVPGAGRAVDCVASGTQAAPSIRCETKLNPAAG</sequence>
<accession>A0ABY8XEY8</accession>
<feature type="chain" id="PRO_5045151487" description="Secreted protein" evidence="1">
    <location>
        <begin position="31"/>
        <end position="148"/>
    </location>
</feature>